<proteinExistence type="predicted"/>
<evidence type="ECO:0000313" key="2">
    <source>
        <dbReference type="Proteomes" id="UP000244571"/>
    </source>
</evidence>
<evidence type="ECO:0000313" key="1">
    <source>
        <dbReference type="EMBL" id="AWB33092.1"/>
    </source>
</evidence>
<gene>
    <name evidence="1" type="ORF">DBV39_04465</name>
</gene>
<keyword evidence="2" id="KW-1185">Reference proteome</keyword>
<dbReference type="Proteomes" id="UP000244571">
    <property type="component" value="Chromosome"/>
</dbReference>
<reference evidence="1 2" key="1">
    <citation type="submission" date="2018-04" db="EMBL/GenBank/DDBJ databases">
        <title>Bordetella sp. HZ20 isolated from seawater.</title>
        <authorList>
            <person name="Sun C."/>
        </authorList>
    </citation>
    <scope>NUCLEOTIDE SEQUENCE [LARGE SCALE GENOMIC DNA]</scope>
    <source>
        <strain evidence="1 2">HZ20</strain>
    </source>
</reference>
<dbReference type="AlphaFoldDB" id="A0A2R4XH03"/>
<dbReference type="EMBL" id="CP028901">
    <property type="protein sequence ID" value="AWB33092.1"/>
    <property type="molecule type" value="Genomic_DNA"/>
</dbReference>
<name>A0A2R4XH03_9BURK</name>
<dbReference type="KEGG" id="boz:DBV39_04465"/>
<accession>A0A2R4XH03</accession>
<sequence>MIEFGGEADQARWLIDIYPALDILPMMFQYGLTVSEWPAHTRRGINLPNIWRGFITRTSGIALNMLAPLATVPALAVQT</sequence>
<organism evidence="1 2">
    <name type="scientific">Orrella marina</name>
    <dbReference type="NCBI Taxonomy" id="2163011"/>
    <lineage>
        <taxon>Bacteria</taxon>
        <taxon>Pseudomonadati</taxon>
        <taxon>Pseudomonadota</taxon>
        <taxon>Betaproteobacteria</taxon>
        <taxon>Burkholderiales</taxon>
        <taxon>Alcaligenaceae</taxon>
        <taxon>Orrella</taxon>
    </lineage>
</organism>
<dbReference type="RefSeq" id="WP_108620521.1">
    <property type="nucleotide sequence ID" value="NZ_CP028901.1"/>
</dbReference>
<protein>
    <submittedName>
        <fullName evidence="1">Uncharacterized protein</fullName>
    </submittedName>
</protein>